<dbReference type="InterPro" id="IPR050082">
    <property type="entry name" value="RNA_methyltr_RlmE"/>
</dbReference>
<accession>A0A7C3E5X5</accession>
<sequence length="220" mass="23735">MGSYDTLDYWSLKAQKEGYPARSVYKLKEMDEKFGLFKGASKGGKGLGTAQGGLSVGPVFKVLDIGAAPGSWSLYALRRMGRSGSLVSVDLSPLSRVYDKGLFDGDNFFFIQGDITDSAVRAQLIERGPYHLVMSDVAPATTGNRSVDTLRSLALVEEVVSYAEAALASGGNLVVKVFQGGDTAEVLKRLRSLFATARSFKPEACRSESFETYYLGLGKK</sequence>
<dbReference type="PANTHER" id="PTHR10920">
    <property type="entry name" value="RIBOSOMAL RNA METHYLTRANSFERASE"/>
    <property type="match status" value="1"/>
</dbReference>
<proteinExistence type="inferred from homology"/>
<feature type="binding site" evidence="11">
    <location>
        <position position="90"/>
    </location>
    <ligand>
        <name>S-adenosyl-L-methionine</name>
        <dbReference type="ChEBI" id="CHEBI:59789"/>
    </ligand>
</feature>
<dbReference type="InterPro" id="IPR002877">
    <property type="entry name" value="RNA_MeTrfase_FtsJ_dom"/>
</dbReference>
<comment type="similarity">
    <text evidence="11">Belongs to the class I-like SAM-binding methyltransferase superfamily. RNA methyltransferase RlmE family.</text>
</comment>
<evidence type="ECO:0000256" key="2">
    <source>
        <dbReference type="ARBA" id="ARBA00022603"/>
    </source>
</evidence>
<dbReference type="PANTHER" id="PTHR10920:SF18">
    <property type="entry name" value="RRNA METHYLTRANSFERASE 2, MITOCHONDRIAL"/>
    <property type="match status" value="1"/>
</dbReference>
<feature type="active site" description="Proton acceptor" evidence="11 12">
    <location>
        <position position="176"/>
    </location>
</feature>
<gene>
    <name evidence="11" type="primary">rlmE</name>
    <name evidence="11" type="synonym">ftsJ</name>
    <name evidence="11" type="synonym">rrmJ</name>
    <name evidence="14" type="ORF">ENS59_02715</name>
</gene>
<feature type="binding site" evidence="11">
    <location>
        <position position="70"/>
    </location>
    <ligand>
        <name>S-adenosyl-L-methionine</name>
        <dbReference type="ChEBI" id="CHEBI:59789"/>
    </ligand>
</feature>
<evidence type="ECO:0000256" key="8">
    <source>
        <dbReference type="ARBA" id="ARBA00041995"/>
    </source>
</evidence>
<evidence type="ECO:0000259" key="13">
    <source>
        <dbReference type="Pfam" id="PF01728"/>
    </source>
</evidence>
<evidence type="ECO:0000256" key="3">
    <source>
        <dbReference type="ARBA" id="ARBA00022679"/>
    </source>
</evidence>
<feature type="domain" description="Ribosomal RNA methyltransferase FtsJ" evidence="13">
    <location>
        <begin position="19"/>
        <end position="219"/>
    </location>
</feature>
<evidence type="ECO:0000256" key="10">
    <source>
        <dbReference type="ARBA" id="ARBA00048970"/>
    </source>
</evidence>
<dbReference type="InterPro" id="IPR015507">
    <property type="entry name" value="rRNA-MeTfrase_E"/>
</dbReference>
<evidence type="ECO:0000256" key="12">
    <source>
        <dbReference type="PIRSR" id="PIRSR005461-1"/>
    </source>
</evidence>
<evidence type="ECO:0000256" key="11">
    <source>
        <dbReference type="HAMAP-Rule" id="MF_01547"/>
    </source>
</evidence>
<reference evidence="14" key="1">
    <citation type="journal article" date="2020" name="mSystems">
        <title>Genome- and Community-Level Interaction Insights into Carbon Utilization and Element Cycling Functions of Hydrothermarchaeota in Hydrothermal Sediment.</title>
        <authorList>
            <person name="Zhou Z."/>
            <person name="Liu Y."/>
            <person name="Xu W."/>
            <person name="Pan J."/>
            <person name="Luo Z.H."/>
            <person name="Li M."/>
        </authorList>
    </citation>
    <scope>NUCLEOTIDE SEQUENCE [LARGE SCALE GENOMIC DNA]</scope>
    <source>
        <strain evidence="14">SpSt-503</strain>
    </source>
</reference>
<keyword evidence="11" id="KW-0963">Cytoplasm</keyword>
<dbReference type="InterPro" id="IPR029063">
    <property type="entry name" value="SAM-dependent_MTases_sf"/>
</dbReference>
<dbReference type="GO" id="GO:0008650">
    <property type="term" value="F:rRNA (uridine-2'-O-)-methyltransferase activity"/>
    <property type="evidence" value="ECO:0007669"/>
    <property type="project" value="UniProtKB-UniRule"/>
</dbReference>
<dbReference type="Pfam" id="PF01728">
    <property type="entry name" value="FtsJ"/>
    <property type="match status" value="1"/>
</dbReference>
<dbReference type="AlphaFoldDB" id="A0A7C3E5X5"/>
<dbReference type="PIRSF" id="PIRSF005461">
    <property type="entry name" value="23S_rRNA_mtase"/>
    <property type="match status" value="1"/>
</dbReference>
<dbReference type="HAMAP" id="MF_01547">
    <property type="entry name" value="RNA_methyltr_E"/>
    <property type="match status" value="1"/>
</dbReference>
<evidence type="ECO:0000313" key="14">
    <source>
        <dbReference type="EMBL" id="HFH28411.1"/>
    </source>
</evidence>
<feature type="binding site" evidence="11">
    <location>
        <position position="114"/>
    </location>
    <ligand>
        <name>S-adenosyl-L-methionine</name>
        <dbReference type="ChEBI" id="CHEBI:59789"/>
    </ligand>
</feature>
<organism evidence="14">
    <name type="scientific">Gracilinema caldarium</name>
    <dbReference type="NCBI Taxonomy" id="215591"/>
    <lineage>
        <taxon>Bacteria</taxon>
        <taxon>Pseudomonadati</taxon>
        <taxon>Spirochaetota</taxon>
        <taxon>Spirochaetia</taxon>
        <taxon>Spirochaetales</taxon>
        <taxon>Breznakiellaceae</taxon>
        <taxon>Gracilinema</taxon>
    </lineage>
</organism>
<dbReference type="GO" id="GO:0005737">
    <property type="term" value="C:cytoplasm"/>
    <property type="evidence" value="ECO:0007669"/>
    <property type="project" value="UniProtKB-SubCell"/>
</dbReference>
<keyword evidence="4 11" id="KW-0949">S-adenosyl-L-methionine</keyword>
<evidence type="ECO:0000256" key="4">
    <source>
        <dbReference type="ARBA" id="ARBA00022691"/>
    </source>
</evidence>
<dbReference type="Gene3D" id="3.40.50.150">
    <property type="entry name" value="Vaccinia Virus protein VP39"/>
    <property type="match status" value="1"/>
</dbReference>
<feature type="binding site" evidence="11">
    <location>
        <position position="136"/>
    </location>
    <ligand>
        <name>S-adenosyl-L-methionine</name>
        <dbReference type="ChEBI" id="CHEBI:59789"/>
    </ligand>
</feature>
<keyword evidence="3 11" id="KW-0808">Transferase</keyword>
<feature type="binding site" evidence="11">
    <location>
        <position position="72"/>
    </location>
    <ligand>
        <name>S-adenosyl-L-methionine</name>
        <dbReference type="ChEBI" id="CHEBI:59789"/>
    </ligand>
</feature>
<comment type="function">
    <text evidence="5 11">Specifically methylates the uridine in position 2552 of 23S rRNA at the 2'-O position of the ribose in the fully assembled 50S ribosomal subunit.</text>
</comment>
<comment type="subcellular location">
    <subcellularLocation>
        <location evidence="11">Cytoplasm</location>
    </subcellularLocation>
</comment>
<dbReference type="SUPFAM" id="SSF53335">
    <property type="entry name" value="S-adenosyl-L-methionine-dependent methyltransferases"/>
    <property type="match status" value="1"/>
</dbReference>
<evidence type="ECO:0000256" key="5">
    <source>
        <dbReference type="ARBA" id="ARBA00037569"/>
    </source>
</evidence>
<keyword evidence="2 11" id="KW-0489">Methyltransferase</keyword>
<dbReference type="EC" id="2.1.1.166" evidence="6 11"/>
<evidence type="ECO:0000256" key="1">
    <source>
        <dbReference type="ARBA" id="ARBA00022552"/>
    </source>
</evidence>
<comment type="catalytic activity">
    <reaction evidence="10 11">
        <text>uridine(2552) in 23S rRNA + S-adenosyl-L-methionine = 2'-O-methyluridine(2552) in 23S rRNA + S-adenosyl-L-homocysteine + H(+)</text>
        <dbReference type="Rhea" id="RHEA:42720"/>
        <dbReference type="Rhea" id="RHEA-COMP:10202"/>
        <dbReference type="Rhea" id="RHEA-COMP:10203"/>
        <dbReference type="ChEBI" id="CHEBI:15378"/>
        <dbReference type="ChEBI" id="CHEBI:57856"/>
        <dbReference type="ChEBI" id="CHEBI:59789"/>
        <dbReference type="ChEBI" id="CHEBI:65315"/>
        <dbReference type="ChEBI" id="CHEBI:74478"/>
        <dbReference type="EC" id="2.1.1.166"/>
    </reaction>
</comment>
<name>A0A7C3E5X5_9SPIR</name>
<evidence type="ECO:0000256" key="9">
    <source>
        <dbReference type="ARBA" id="ARBA00042745"/>
    </source>
</evidence>
<protein>
    <recommendedName>
        <fullName evidence="7 11">Ribosomal RNA large subunit methyltransferase E</fullName>
        <ecNumber evidence="6 11">2.1.1.166</ecNumber>
    </recommendedName>
    <alternativeName>
        <fullName evidence="9 11">23S rRNA Um2552 methyltransferase</fullName>
    </alternativeName>
    <alternativeName>
        <fullName evidence="8 11">rRNA (uridine-2'-O-)-methyltransferase</fullName>
    </alternativeName>
</protein>
<dbReference type="EMBL" id="DSVL01000083">
    <property type="protein sequence ID" value="HFH28411.1"/>
    <property type="molecule type" value="Genomic_DNA"/>
</dbReference>
<evidence type="ECO:0000256" key="7">
    <source>
        <dbReference type="ARBA" id="ARBA00041129"/>
    </source>
</evidence>
<comment type="caution">
    <text evidence="14">The sequence shown here is derived from an EMBL/GenBank/DDBJ whole genome shotgun (WGS) entry which is preliminary data.</text>
</comment>
<keyword evidence="1 11" id="KW-0698">rRNA processing</keyword>
<evidence type="ECO:0000256" key="6">
    <source>
        <dbReference type="ARBA" id="ARBA00038861"/>
    </source>
</evidence>